<gene>
    <name evidence="2" type="ORF">ACFO0S_08125</name>
</gene>
<comment type="caution">
    <text evidence="2">The sequence shown here is derived from an EMBL/GenBank/DDBJ whole genome shotgun (WGS) entry which is preliminary data.</text>
</comment>
<evidence type="ECO:0000259" key="1">
    <source>
        <dbReference type="Pfam" id="PF09860"/>
    </source>
</evidence>
<dbReference type="InterPro" id="IPR018656">
    <property type="entry name" value="DUF2087"/>
</dbReference>
<sequence>MKRVDTEVLDLQRGYEELEQGFACLFCNQAYLKGEVFPVGERFFTAEMRMKIHISENHQSAFHALLALDKKDTSLSDVQKELLTLFYEGHDDKEVMKRSTANSVSTIRQHRFKLREKERQAKVFLAIMQNLQTHQNYVEVHKGATQVDERYAITAAETDKVLTTYFKEGLDGKVETIPSKEKRKIILLQHIIKRFHANKQYSEKEMNEVLKGVHDDYVSLRRYLIEYGFFDRNKDGSLYWMKS</sequence>
<evidence type="ECO:0000313" key="2">
    <source>
        <dbReference type="EMBL" id="MFC4355011.1"/>
    </source>
</evidence>
<evidence type="ECO:0000313" key="3">
    <source>
        <dbReference type="Proteomes" id="UP001595733"/>
    </source>
</evidence>
<dbReference type="Pfam" id="PF09860">
    <property type="entry name" value="DUF2087"/>
    <property type="match status" value="1"/>
</dbReference>
<organism evidence="2 3">
    <name type="scientific">Chryseomicrobium palamuruense</name>
    <dbReference type="NCBI Taxonomy" id="682973"/>
    <lineage>
        <taxon>Bacteria</taxon>
        <taxon>Bacillati</taxon>
        <taxon>Bacillota</taxon>
        <taxon>Bacilli</taxon>
        <taxon>Bacillales</taxon>
        <taxon>Caryophanaceae</taxon>
        <taxon>Chryseomicrobium</taxon>
    </lineage>
</organism>
<dbReference type="Proteomes" id="UP001595733">
    <property type="component" value="Unassembled WGS sequence"/>
</dbReference>
<dbReference type="RefSeq" id="WP_378141319.1">
    <property type="nucleotide sequence ID" value="NZ_JBHSEF010000021.1"/>
</dbReference>
<dbReference type="EMBL" id="JBHSEF010000021">
    <property type="protein sequence ID" value="MFC4355011.1"/>
    <property type="molecule type" value="Genomic_DNA"/>
</dbReference>
<keyword evidence="3" id="KW-1185">Reference proteome</keyword>
<protein>
    <submittedName>
        <fullName evidence="2">DUF2087 domain-containing protein</fullName>
    </submittedName>
</protein>
<feature type="domain" description="DUF2087" evidence="1">
    <location>
        <begin position="174"/>
        <end position="240"/>
    </location>
</feature>
<proteinExistence type="predicted"/>
<name>A0ABV8UUJ7_9BACL</name>
<accession>A0ABV8UUJ7</accession>
<reference evidence="3" key="1">
    <citation type="journal article" date="2019" name="Int. J. Syst. Evol. Microbiol.">
        <title>The Global Catalogue of Microorganisms (GCM) 10K type strain sequencing project: providing services to taxonomists for standard genome sequencing and annotation.</title>
        <authorList>
            <consortium name="The Broad Institute Genomics Platform"/>
            <consortium name="The Broad Institute Genome Sequencing Center for Infectious Disease"/>
            <person name="Wu L."/>
            <person name="Ma J."/>
        </authorList>
    </citation>
    <scope>NUCLEOTIDE SEQUENCE [LARGE SCALE GENOMIC DNA]</scope>
    <source>
        <strain evidence="3">CCUG 50353</strain>
    </source>
</reference>